<protein>
    <recommendedName>
        <fullName evidence="1">ribose-phosphate diphosphokinase</fullName>
        <ecNumber evidence="1">2.7.6.1</ecNumber>
    </recommendedName>
</protein>
<dbReference type="InterPro" id="IPR029099">
    <property type="entry name" value="Pribosyltran_N"/>
</dbReference>
<comment type="catalytic activity">
    <reaction evidence="7">
        <text>D-ribose 5-phosphate + ATP = 5-phospho-alpha-D-ribose 1-diphosphate + AMP + H(+)</text>
        <dbReference type="Rhea" id="RHEA:15609"/>
        <dbReference type="ChEBI" id="CHEBI:15378"/>
        <dbReference type="ChEBI" id="CHEBI:30616"/>
        <dbReference type="ChEBI" id="CHEBI:58017"/>
        <dbReference type="ChEBI" id="CHEBI:78346"/>
        <dbReference type="ChEBI" id="CHEBI:456215"/>
        <dbReference type="EC" id="2.7.6.1"/>
    </reaction>
</comment>
<gene>
    <name evidence="11" type="ORF">WH50_10645</name>
</gene>
<evidence type="ECO:0000313" key="12">
    <source>
        <dbReference type="Proteomes" id="UP000248090"/>
    </source>
</evidence>
<evidence type="ECO:0000256" key="3">
    <source>
        <dbReference type="ARBA" id="ARBA00022727"/>
    </source>
</evidence>
<evidence type="ECO:0000259" key="10">
    <source>
        <dbReference type="Pfam" id="PF13793"/>
    </source>
</evidence>
<keyword evidence="12" id="KW-1185">Reference proteome</keyword>
<dbReference type="PANTHER" id="PTHR10210:SF32">
    <property type="entry name" value="RIBOSE-PHOSPHATE PYROPHOSPHOKINASE 2"/>
    <property type="match status" value="1"/>
</dbReference>
<dbReference type="SMART" id="SM01400">
    <property type="entry name" value="Pribosyltran_N"/>
    <property type="match status" value="1"/>
</dbReference>
<accession>A0ABX5LYA6</accession>
<keyword evidence="2" id="KW-0808">Transferase</keyword>
<dbReference type="RefSeq" id="WP_110187295.1">
    <property type="nucleotide sequence ID" value="NZ_CP177354.1"/>
</dbReference>
<organism evidence="11 12">
    <name type="scientific">Pokkaliibacter plantistimulans</name>
    <dbReference type="NCBI Taxonomy" id="1635171"/>
    <lineage>
        <taxon>Bacteria</taxon>
        <taxon>Pseudomonadati</taxon>
        <taxon>Pseudomonadota</taxon>
        <taxon>Gammaproteobacteria</taxon>
        <taxon>Oceanospirillales</taxon>
        <taxon>Balneatrichaceae</taxon>
        <taxon>Pokkaliibacter</taxon>
    </lineage>
</organism>
<keyword evidence="4" id="KW-0547">Nucleotide-binding</keyword>
<dbReference type="PANTHER" id="PTHR10210">
    <property type="entry name" value="RIBOSE-PHOSPHATE DIPHOSPHOKINASE FAMILY MEMBER"/>
    <property type="match status" value="1"/>
</dbReference>
<evidence type="ECO:0000259" key="9">
    <source>
        <dbReference type="Pfam" id="PF00156"/>
    </source>
</evidence>
<dbReference type="Pfam" id="PF00156">
    <property type="entry name" value="Pribosyltran"/>
    <property type="match status" value="1"/>
</dbReference>
<keyword evidence="5" id="KW-0418">Kinase</keyword>
<dbReference type="InterPro" id="IPR000836">
    <property type="entry name" value="PRTase_dom"/>
</dbReference>
<proteinExistence type="inferred from homology"/>
<evidence type="ECO:0000256" key="8">
    <source>
        <dbReference type="RuleBase" id="RU004324"/>
    </source>
</evidence>
<dbReference type="EMBL" id="LAPT01000045">
    <property type="protein sequence ID" value="PXF31291.1"/>
    <property type="molecule type" value="Genomic_DNA"/>
</dbReference>
<dbReference type="InterPro" id="IPR029057">
    <property type="entry name" value="PRTase-like"/>
</dbReference>
<name>A0ABX5LYA6_9GAMM</name>
<keyword evidence="3 8" id="KW-0545">Nucleotide biosynthesis</keyword>
<evidence type="ECO:0000313" key="11">
    <source>
        <dbReference type="EMBL" id="PXF31291.1"/>
    </source>
</evidence>
<dbReference type="SUPFAM" id="SSF53271">
    <property type="entry name" value="PRTase-like"/>
    <property type="match status" value="2"/>
</dbReference>
<evidence type="ECO:0000256" key="4">
    <source>
        <dbReference type="ARBA" id="ARBA00022741"/>
    </source>
</evidence>
<evidence type="ECO:0000256" key="2">
    <source>
        <dbReference type="ARBA" id="ARBA00022679"/>
    </source>
</evidence>
<dbReference type="Pfam" id="PF13793">
    <property type="entry name" value="Pribosyltran_N"/>
    <property type="match status" value="1"/>
</dbReference>
<sequence length="287" mass="32203">MQPVLFNLYSDSAQADQLATLLNAETGQIDQRQFPDQEHYLRLLTDVTARRVILFCNLFEPEQKLLPLLFVARTCKLLGASEVILATPYLCYMRQDHCFKPGEAVTADIFADLLSAFIDRLVTIDPHLHRYDSLDQIYRCQTQVVPAAPAIVRWIMEHVSQPLIVGPDAESLQWVAPVAEALQAPHVVLLKERFGDRDVRISDLNLDDYPGYTPVVIDDIISSGQTMMQTLVQIPLERHPYCLGIHGVFADDAFEQLQQRATVITANTVPHPSNHINVIPELAAALA</sequence>
<evidence type="ECO:0000256" key="5">
    <source>
        <dbReference type="ARBA" id="ARBA00022777"/>
    </source>
</evidence>
<feature type="domain" description="Phosphoribosyltransferase" evidence="9">
    <location>
        <begin position="152"/>
        <end position="246"/>
    </location>
</feature>
<dbReference type="CDD" id="cd06223">
    <property type="entry name" value="PRTases_typeI"/>
    <property type="match status" value="1"/>
</dbReference>
<comment type="caution">
    <text evidence="11">The sequence shown here is derived from an EMBL/GenBank/DDBJ whole genome shotgun (WGS) entry which is preliminary data.</text>
</comment>
<evidence type="ECO:0000256" key="7">
    <source>
        <dbReference type="ARBA" id="ARBA00049535"/>
    </source>
</evidence>
<dbReference type="Gene3D" id="3.40.50.2020">
    <property type="match status" value="2"/>
</dbReference>
<evidence type="ECO:0000256" key="1">
    <source>
        <dbReference type="ARBA" id="ARBA00013247"/>
    </source>
</evidence>
<dbReference type="EC" id="2.7.6.1" evidence="1"/>
<dbReference type="InterPro" id="IPR005946">
    <property type="entry name" value="Rib-P_diPkinase"/>
</dbReference>
<comment type="similarity">
    <text evidence="8">Belongs to the ribose-phosphate pyrophosphokinase family.</text>
</comment>
<reference evidence="11 12" key="1">
    <citation type="submission" date="2015-03" db="EMBL/GenBank/DDBJ databases">
        <authorList>
            <person name="Krishnan R."/>
            <person name="Midha S."/>
            <person name="Patil P.B."/>
            <person name="Rameshkumar N."/>
        </authorList>
    </citation>
    <scope>NUCLEOTIDE SEQUENCE [LARGE SCALE GENOMIC DNA]</scope>
    <source>
        <strain evidence="11 12">L1E11</strain>
    </source>
</reference>
<keyword evidence="6" id="KW-0067">ATP-binding</keyword>
<dbReference type="NCBIfam" id="NF005537">
    <property type="entry name" value="PRK07199.1"/>
    <property type="match status" value="1"/>
</dbReference>
<feature type="domain" description="Ribose-phosphate pyrophosphokinase N-terminal" evidence="10">
    <location>
        <begin position="5"/>
        <end position="116"/>
    </location>
</feature>
<dbReference type="NCBIfam" id="TIGR01251">
    <property type="entry name" value="ribP_PPkin"/>
    <property type="match status" value="1"/>
</dbReference>
<dbReference type="Proteomes" id="UP000248090">
    <property type="component" value="Unassembled WGS sequence"/>
</dbReference>
<evidence type="ECO:0000256" key="6">
    <source>
        <dbReference type="ARBA" id="ARBA00022840"/>
    </source>
</evidence>